<proteinExistence type="inferred from homology"/>
<protein>
    <recommendedName>
        <fullName evidence="4">Chorismate dehydratase</fullName>
        <ecNumber evidence="4">4.2.1.151</ecNumber>
    </recommendedName>
    <alternativeName>
        <fullName evidence="4">Menaquinone biosynthetic enzyme MqnA</fullName>
    </alternativeName>
</protein>
<dbReference type="PANTHER" id="PTHR37690:SF1">
    <property type="entry name" value="CHORISMATE DEHYDRATASE"/>
    <property type="match status" value="1"/>
</dbReference>
<dbReference type="InterPro" id="IPR003773">
    <property type="entry name" value="Menaquinone_biosynth"/>
</dbReference>
<dbReference type="GO" id="GO:0009234">
    <property type="term" value="P:menaquinone biosynthetic process"/>
    <property type="evidence" value="ECO:0007669"/>
    <property type="project" value="UniProtKB-UniRule"/>
</dbReference>
<dbReference type="EMBL" id="CP011390">
    <property type="protein sequence ID" value="ANE53338.1"/>
    <property type="molecule type" value="Genomic_DNA"/>
</dbReference>
<dbReference type="Proteomes" id="UP000077177">
    <property type="component" value="Chromosome"/>
</dbReference>
<evidence type="ECO:0000256" key="2">
    <source>
        <dbReference type="ARBA" id="ARBA00022428"/>
    </source>
</evidence>
<accession>A0A172U2F2</accession>
<dbReference type="PATRIC" id="fig|1492898.3.peg.1224"/>
<dbReference type="AlphaFoldDB" id="A0A172U2F2"/>
<reference evidence="5 6" key="2">
    <citation type="journal article" date="2016" name="Int. J. Syst. Evol. Microbiol.">
        <title>Flavisolibacter tropicus sp. nov., isolated from tropical soil.</title>
        <authorList>
            <person name="Lee J.J."/>
            <person name="Kang M.S."/>
            <person name="Kim G.S."/>
            <person name="Lee C.S."/>
            <person name="Lim S."/>
            <person name="Lee J."/>
            <person name="Roh S.H."/>
            <person name="Kang H."/>
            <person name="Ha J.M."/>
            <person name="Bae S."/>
            <person name="Jung H.Y."/>
            <person name="Kim M.K."/>
        </authorList>
    </citation>
    <scope>NUCLEOTIDE SEQUENCE [LARGE SCALE GENOMIC DNA]</scope>
    <source>
        <strain evidence="5 6">LCS9</strain>
    </source>
</reference>
<keyword evidence="2 4" id="KW-0474">Menaquinone biosynthesis</keyword>
<dbReference type="GO" id="GO:0016836">
    <property type="term" value="F:hydro-lyase activity"/>
    <property type="evidence" value="ECO:0007669"/>
    <property type="project" value="UniProtKB-UniRule"/>
</dbReference>
<gene>
    <name evidence="4" type="primary">mqnA</name>
    <name evidence="5" type="ORF">SY85_05635</name>
</gene>
<dbReference type="HAMAP" id="MF_00995">
    <property type="entry name" value="MqnA"/>
    <property type="match status" value="1"/>
</dbReference>
<evidence type="ECO:0000256" key="1">
    <source>
        <dbReference type="ARBA" id="ARBA00004863"/>
    </source>
</evidence>
<comment type="catalytic activity">
    <reaction evidence="4">
        <text>chorismate = 3-[(1-carboxyvinyl)-oxy]benzoate + H2O</text>
        <dbReference type="Rhea" id="RHEA:40051"/>
        <dbReference type="ChEBI" id="CHEBI:15377"/>
        <dbReference type="ChEBI" id="CHEBI:29748"/>
        <dbReference type="ChEBI" id="CHEBI:76981"/>
        <dbReference type="EC" id="4.2.1.151"/>
    </reaction>
</comment>
<keyword evidence="6" id="KW-1185">Reference proteome</keyword>
<organism evidence="5 6">
    <name type="scientific">Flavisolibacter tropicus</name>
    <dbReference type="NCBI Taxonomy" id="1492898"/>
    <lineage>
        <taxon>Bacteria</taxon>
        <taxon>Pseudomonadati</taxon>
        <taxon>Bacteroidota</taxon>
        <taxon>Chitinophagia</taxon>
        <taxon>Chitinophagales</taxon>
        <taxon>Chitinophagaceae</taxon>
        <taxon>Flavisolibacter</taxon>
    </lineage>
</organism>
<dbReference type="STRING" id="1492898.SY85_05635"/>
<dbReference type="SUPFAM" id="SSF53850">
    <property type="entry name" value="Periplasmic binding protein-like II"/>
    <property type="match status" value="1"/>
</dbReference>
<dbReference type="CDD" id="cd13634">
    <property type="entry name" value="PBP2_Sco4506"/>
    <property type="match status" value="1"/>
</dbReference>
<comment type="function">
    <text evidence="4">Catalyzes the dehydration of chorismate into 3-[(1-carboxyvinyl)oxy]benzoate, a step in the biosynthesis of menaquinone (MK, vitamin K2).</text>
</comment>
<dbReference type="EC" id="4.2.1.151" evidence="4"/>
<evidence type="ECO:0000256" key="4">
    <source>
        <dbReference type="HAMAP-Rule" id="MF_00995"/>
    </source>
</evidence>
<comment type="similarity">
    <text evidence="4">Belongs to the MqnA/MqnD family. MqnA subfamily.</text>
</comment>
<comment type="pathway">
    <text evidence="1 4">Quinol/quinone metabolism; menaquinone biosynthesis.</text>
</comment>
<evidence type="ECO:0000313" key="5">
    <source>
        <dbReference type="EMBL" id="ANE53338.1"/>
    </source>
</evidence>
<dbReference type="KEGG" id="fla:SY85_05635"/>
<dbReference type="PANTHER" id="PTHR37690">
    <property type="entry name" value="CHORISMATE DEHYDRATASE"/>
    <property type="match status" value="1"/>
</dbReference>
<dbReference type="Gene3D" id="3.40.190.10">
    <property type="entry name" value="Periplasmic binding protein-like II"/>
    <property type="match status" value="2"/>
</dbReference>
<evidence type="ECO:0000256" key="3">
    <source>
        <dbReference type="ARBA" id="ARBA00023239"/>
    </source>
</evidence>
<sequence>MRKIKVAAVNYLNTKPLLYGFRNHEVSKQIELVEAYPAQVAEWLINDEVDVALVPVAVIPKLKEHHIISEYGIGCEGAVASVCLFSEVPIEQVEKVYLDYQSRTSVQLAKVLLKEYWKSKAELIEAPGETYRNEIKGTTAGLVIGDRALQQRLKSKYIYDLGEAWEAYTGLPFLFAAWVSNKSLPIEFIRAFNEANAIGLLNIDTVVAENPYDVYDLKTYYTENISYTLDLPKKQALQLFLSKLTAQ</sequence>
<dbReference type="UniPathway" id="UPA00079"/>
<evidence type="ECO:0000313" key="6">
    <source>
        <dbReference type="Proteomes" id="UP000077177"/>
    </source>
</evidence>
<name>A0A172U2F2_9BACT</name>
<dbReference type="Pfam" id="PF02621">
    <property type="entry name" value="VitK2_biosynth"/>
    <property type="match status" value="1"/>
</dbReference>
<reference evidence="6" key="1">
    <citation type="submission" date="2015-01" db="EMBL/GenBank/DDBJ databases">
        <title>Flavisolibacter sp./LCS9/ whole genome sequencing.</title>
        <authorList>
            <person name="Kim M.K."/>
            <person name="Srinivasan S."/>
            <person name="Lee J.-J."/>
        </authorList>
    </citation>
    <scope>NUCLEOTIDE SEQUENCE [LARGE SCALE GENOMIC DNA]</scope>
    <source>
        <strain evidence="6">LCS9</strain>
    </source>
</reference>
<keyword evidence="3 4" id="KW-0456">Lyase</keyword>
<dbReference type="RefSeq" id="WP_066409407.1">
    <property type="nucleotide sequence ID" value="NZ_CP011390.1"/>
</dbReference>
<dbReference type="InterPro" id="IPR030868">
    <property type="entry name" value="MqnA"/>
</dbReference>